<reference evidence="1" key="1">
    <citation type="journal article" date="2015" name="MBio">
        <title>Eco-Evolutionary Dynamics of Episomes among Ecologically Cohesive Bacterial Populations.</title>
        <authorList>
            <person name="Xue H."/>
            <person name="Cordero O.X."/>
            <person name="Camas F.M."/>
            <person name="Trimble W."/>
            <person name="Meyer F."/>
            <person name="Guglielmini J."/>
            <person name="Rocha E.P."/>
            <person name="Polz M.F."/>
        </authorList>
    </citation>
    <scope>NUCLEOTIDE SEQUENCE</scope>
    <source>
        <strain evidence="1">FF_110</strain>
    </source>
</reference>
<dbReference type="EMBL" id="KP795645">
    <property type="protein sequence ID" value="AKN39388.1"/>
    <property type="molecule type" value="Genomic_DNA"/>
</dbReference>
<proteinExistence type="predicted"/>
<name>A0A0H3ZSM8_9VIBR</name>
<accession>A0A0H3ZSM8</accession>
<evidence type="ECO:0000313" key="1">
    <source>
        <dbReference type="EMBL" id="AKN39388.1"/>
    </source>
</evidence>
<organism evidence="1">
    <name type="scientific">Vibrio genomosp. F6</name>
    <dbReference type="NCBI Taxonomy" id="723172"/>
    <lineage>
        <taxon>Bacteria</taxon>
        <taxon>Pseudomonadati</taxon>
        <taxon>Pseudomonadota</taxon>
        <taxon>Gammaproteobacteria</taxon>
        <taxon>Vibrionales</taxon>
        <taxon>Vibrionaceae</taxon>
        <taxon>Vibrio</taxon>
    </lineage>
</organism>
<protein>
    <submittedName>
        <fullName evidence="1">Uncharacterized protein</fullName>
    </submittedName>
</protein>
<dbReference type="AlphaFoldDB" id="A0A0H3ZSM8"/>
<sequence length="49" mass="5539">MLNDLCTKNGHKRWVTGRFISVTGGLDAVYLALKSWGHWAKGYCLTDVR</sequence>